<dbReference type="SUPFAM" id="SSF81901">
    <property type="entry name" value="HCP-like"/>
    <property type="match status" value="1"/>
</dbReference>
<dbReference type="InterPro" id="IPR050767">
    <property type="entry name" value="Sel1_AlgK"/>
</dbReference>
<dbReference type="EMBL" id="JACRTL010000010">
    <property type="protein sequence ID" value="MBC8612035.1"/>
    <property type="molecule type" value="Genomic_DNA"/>
</dbReference>
<protein>
    <submittedName>
        <fullName evidence="1">Sel1 repeat family protein</fullName>
    </submittedName>
</protein>
<dbReference type="PANTHER" id="PTHR11102">
    <property type="entry name" value="SEL-1-LIKE PROTEIN"/>
    <property type="match status" value="1"/>
</dbReference>
<keyword evidence="2" id="KW-1185">Reference proteome</keyword>
<name>A0A8J6PLX7_9FIRM</name>
<dbReference type="AlphaFoldDB" id="A0A8J6PLX7"/>
<proteinExistence type="predicted"/>
<gene>
    <name evidence="1" type="ORF">H8702_13135</name>
</gene>
<sequence length="257" mass="29669">MLTSEDRQYLLELEEAIRKKDLSAMIAWAVFWTVEHPEEPLSPRQADRVVEYYGLGVQNGDALSCLNLGALYYTGVIVEQDFSKAVGLYQMAARLAEEEEEDSIAALALSNLGYCYYYGRDIPVDYAKAYHCFLYSALKFHDVTSYYKAGDMYRYGNYVGKDEDIAFLFYQKAEEALDEENDPEHIAADVYKRLGECRLYGIGTQKSPFLARAYLHRSEQEYKQKVLRNDPFAPGLLVKVQSLLNEVENEIYKRRDR</sequence>
<organism evidence="1 2">
    <name type="scientific">Massiliimalia timonensis</name>
    <dbReference type="NCBI Taxonomy" id="1987501"/>
    <lineage>
        <taxon>Bacteria</taxon>
        <taxon>Bacillati</taxon>
        <taxon>Bacillota</taxon>
        <taxon>Clostridia</taxon>
        <taxon>Eubacteriales</taxon>
        <taxon>Oscillospiraceae</taxon>
        <taxon>Massiliimalia</taxon>
    </lineage>
</organism>
<dbReference type="Gene3D" id="1.25.40.10">
    <property type="entry name" value="Tetratricopeptide repeat domain"/>
    <property type="match status" value="2"/>
</dbReference>
<accession>A0A8J6PLX7</accession>
<dbReference type="Proteomes" id="UP000632659">
    <property type="component" value="Unassembled WGS sequence"/>
</dbReference>
<dbReference type="InterPro" id="IPR006597">
    <property type="entry name" value="Sel1-like"/>
</dbReference>
<dbReference type="SMART" id="SM00671">
    <property type="entry name" value="SEL1"/>
    <property type="match status" value="4"/>
</dbReference>
<dbReference type="GO" id="GO:0036503">
    <property type="term" value="P:ERAD pathway"/>
    <property type="evidence" value="ECO:0007669"/>
    <property type="project" value="TreeGrafter"/>
</dbReference>
<dbReference type="Pfam" id="PF08238">
    <property type="entry name" value="Sel1"/>
    <property type="match status" value="4"/>
</dbReference>
<dbReference type="PANTHER" id="PTHR11102:SF147">
    <property type="entry name" value="SEL1L ADAPTOR SUBUNIT OF ERAD E3 UBIQUITIN LIGASE"/>
    <property type="match status" value="1"/>
</dbReference>
<reference evidence="1" key="1">
    <citation type="submission" date="2020-08" db="EMBL/GenBank/DDBJ databases">
        <title>Genome public.</title>
        <authorList>
            <person name="Liu C."/>
            <person name="Sun Q."/>
        </authorList>
    </citation>
    <scope>NUCLEOTIDE SEQUENCE</scope>
    <source>
        <strain evidence="1">NSJ-15</strain>
    </source>
</reference>
<dbReference type="InterPro" id="IPR011990">
    <property type="entry name" value="TPR-like_helical_dom_sf"/>
</dbReference>
<dbReference type="RefSeq" id="WP_187536863.1">
    <property type="nucleotide sequence ID" value="NZ_JACRTL010000010.1"/>
</dbReference>
<evidence type="ECO:0000313" key="2">
    <source>
        <dbReference type="Proteomes" id="UP000632659"/>
    </source>
</evidence>
<comment type="caution">
    <text evidence="1">The sequence shown here is derived from an EMBL/GenBank/DDBJ whole genome shotgun (WGS) entry which is preliminary data.</text>
</comment>
<evidence type="ECO:0000313" key="1">
    <source>
        <dbReference type="EMBL" id="MBC8612035.1"/>
    </source>
</evidence>